<dbReference type="PROSITE" id="PS51257">
    <property type="entry name" value="PROKAR_LIPOPROTEIN"/>
    <property type="match status" value="1"/>
</dbReference>
<evidence type="ECO:0000256" key="1">
    <source>
        <dbReference type="SAM" id="SignalP"/>
    </source>
</evidence>
<feature type="signal peptide" evidence="1">
    <location>
        <begin position="1"/>
        <end position="21"/>
    </location>
</feature>
<dbReference type="RefSeq" id="WP_254771631.1">
    <property type="nucleotide sequence ID" value="NZ_FNRF01000001.1"/>
</dbReference>
<evidence type="ECO:0008006" key="4">
    <source>
        <dbReference type="Google" id="ProtNLM"/>
    </source>
</evidence>
<dbReference type="AlphaFoldDB" id="A0A1H3XNP4"/>
<gene>
    <name evidence="2" type="ORF">SAMN05216462_0267</name>
</gene>
<accession>A0A1H3XNP4</accession>
<keyword evidence="1" id="KW-0732">Signal</keyword>
<reference evidence="2 3" key="1">
    <citation type="submission" date="2016-10" db="EMBL/GenBank/DDBJ databases">
        <authorList>
            <person name="de Groot N.N."/>
        </authorList>
    </citation>
    <scope>NUCLEOTIDE SEQUENCE [LARGE SCALE GENOMIC DNA]</scope>
    <source>
        <strain evidence="2 3">D31d</strain>
    </source>
</reference>
<dbReference type="Proteomes" id="UP000182257">
    <property type="component" value="Unassembled WGS sequence"/>
</dbReference>
<name>A0A1H3XNP4_XYLRU</name>
<protein>
    <recommendedName>
        <fullName evidence="4">Lipoprotein</fullName>
    </recommendedName>
</protein>
<feature type="chain" id="PRO_5010303656" description="Lipoprotein" evidence="1">
    <location>
        <begin position="22"/>
        <end position="651"/>
    </location>
</feature>
<sequence length="651" mass="70628">MKYNKLATVICSAALSLLTLTGCEGGDLFSINAPDWLSSKADSIAAEKAKNQGDDVIEGMEEDVYTIGATDYSTGWWAQFSKYYQIKDGEKWIAQFNLNINPNATNTYKNFAMIITNDEDRGAGDYKEYGAIRFDNQPSGNSEWGEYIDRSLVTSDLTFETDTDTGVDKLGGKVTLTVDRTSGGLVVTMTNGVVTKVYNQTSSLTNLNADASNKTIRAFLVPEGSYISFLGSTVEPIGGFTTKEDKQPLSMELTGVPSEVLVGTELAEAMAKVTAVVTFEQGVTKNVTADQLIFQAIPNMDDLGQKTLVVMYNKTFKGELCVSPVVAVKKFDVVKELSAFTQTVVVPTPHVLGATDNSSGFWSAHTNNIKVAPKETKVVSFTNYSSCENNWNNFVIVLNDASTTKEYAVVRADNFGWGDGYAAAKNSGGQSDWDTWRAAMNGAKVTAYITNNGDGTANIKAVMIGNDGNEYVQEYTGINTVNPDDMYFRLTIDGCHLVFDNELGAADNSSGFWTAHSPNVHIPSHTVCTINFTNYTSGASNWNNFVVVLNAKDVTKEYAVVRADNYGWGDGYAACTPSGGQTDWGAWLAAMNGAKVKLTIANNGDGTASIKAVMHGTDNNEYVQNYIGINTIDPDNLYFRLTVDGCHMVFE</sequence>
<dbReference type="EMBL" id="FNRF01000001">
    <property type="protein sequence ID" value="SEA00224.1"/>
    <property type="molecule type" value="Genomic_DNA"/>
</dbReference>
<organism evidence="2 3">
    <name type="scientific">Xylanibacter ruminicola</name>
    <name type="common">Prevotella ruminicola</name>
    <dbReference type="NCBI Taxonomy" id="839"/>
    <lineage>
        <taxon>Bacteria</taxon>
        <taxon>Pseudomonadati</taxon>
        <taxon>Bacteroidota</taxon>
        <taxon>Bacteroidia</taxon>
        <taxon>Bacteroidales</taxon>
        <taxon>Prevotellaceae</taxon>
        <taxon>Xylanibacter</taxon>
    </lineage>
</organism>
<proteinExistence type="predicted"/>
<evidence type="ECO:0000313" key="3">
    <source>
        <dbReference type="Proteomes" id="UP000182257"/>
    </source>
</evidence>
<evidence type="ECO:0000313" key="2">
    <source>
        <dbReference type="EMBL" id="SEA00224.1"/>
    </source>
</evidence>